<dbReference type="GO" id="GO:0005739">
    <property type="term" value="C:mitochondrion"/>
    <property type="evidence" value="ECO:0007669"/>
    <property type="project" value="InterPro"/>
</dbReference>
<protein>
    <submittedName>
        <fullName evidence="3">HBR164Wp</fullName>
    </submittedName>
</protein>
<keyword evidence="4" id="KW-1185">Reference proteome</keyword>
<dbReference type="InterPro" id="IPR043837">
    <property type="entry name" value="Mtf2-like_C"/>
</dbReference>
<dbReference type="EMBL" id="CP014242">
    <property type="protein sequence ID" value="AMD19065.1"/>
    <property type="molecule type" value="Genomic_DNA"/>
</dbReference>
<feature type="coiled-coil region" evidence="1">
    <location>
        <begin position="203"/>
        <end position="230"/>
    </location>
</feature>
<dbReference type="InterPro" id="IPR040009">
    <property type="entry name" value="Mtf2/C5D6.12-like"/>
</dbReference>
<evidence type="ECO:0000256" key="1">
    <source>
        <dbReference type="SAM" id="Coils"/>
    </source>
</evidence>
<feature type="domain" description="Mtf2-like C-terminal" evidence="2">
    <location>
        <begin position="179"/>
        <end position="387"/>
    </location>
</feature>
<dbReference type="PANTHER" id="PTHR39468">
    <property type="entry name" value="CHROMOSOME 7, WHOLE GENOME SHOTGUN SEQUENCE"/>
    <property type="match status" value="1"/>
</dbReference>
<dbReference type="GeneID" id="28722522"/>
<organism evidence="3 4">
    <name type="scientific">Eremothecium sinecaudum</name>
    <dbReference type="NCBI Taxonomy" id="45286"/>
    <lineage>
        <taxon>Eukaryota</taxon>
        <taxon>Fungi</taxon>
        <taxon>Dikarya</taxon>
        <taxon>Ascomycota</taxon>
        <taxon>Saccharomycotina</taxon>
        <taxon>Saccharomycetes</taxon>
        <taxon>Saccharomycetales</taxon>
        <taxon>Saccharomycetaceae</taxon>
        <taxon>Eremothecium</taxon>
    </lineage>
</organism>
<dbReference type="STRING" id="45286.A0A120K170"/>
<dbReference type="Pfam" id="PF19189">
    <property type="entry name" value="Mtf2"/>
    <property type="match status" value="1"/>
</dbReference>
<evidence type="ECO:0000313" key="3">
    <source>
        <dbReference type="EMBL" id="AMD19065.1"/>
    </source>
</evidence>
<reference evidence="3 4" key="1">
    <citation type="submission" date="2016-01" db="EMBL/GenBank/DDBJ databases">
        <title>Genome sequence of the yeast Holleya sinecauda.</title>
        <authorList>
            <person name="Dietrich F.S."/>
        </authorList>
    </citation>
    <scope>NUCLEOTIDE SEQUENCE [LARGE SCALE GENOMIC DNA]</scope>
    <source>
        <strain evidence="3 4">ATCC 58844</strain>
    </source>
</reference>
<dbReference type="RefSeq" id="XP_017986061.1">
    <property type="nucleotide sequence ID" value="XM_018130572.1"/>
</dbReference>
<accession>A0A120K170</accession>
<dbReference type="OrthoDB" id="2444174at2759"/>
<sequence>MFRNCRSIYGLRDRALHTTMSPFQKFIGLSLPGEGLEPVNQKLLNKIHDRMTTPDKKSKRYRESELKDSQELYEKKLTDGNFDEKLADLIKSFKKVDSIPYSSKLTTEEIRDYPGALKRSYFSDTAIENAIIDIDPQGKQIKPGERIKLFVDSKSDDTLFKTSNASNLRKVAQTKIQPAELEAAMKPHIEYLKSHISTDKDMLDQLSVYFKDYHERNKSLEEENKTVMAKIAKRSKNSPESLPQPYSITLPAIIKFVLTSPEFKFSTTRTYTLLSMIYHTCKNSKDITLYLRVCNIEFYNIFLKCTWENFHNIHSVRSLIDEMSADGVVGDTSTIKVLDKILENMRYMSDSMLYEETSNDLYSTGIRWCKKASTDVEVVEKYRDDLMHNKNTRITPIRK</sequence>
<dbReference type="PANTHER" id="PTHR39468:SF1">
    <property type="entry name" value="MTF2-LIKE C-TERMINAL DOMAIN-CONTAINING PROTEIN"/>
    <property type="match status" value="1"/>
</dbReference>
<evidence type="ECO:0000259" key="2">
    <source>
        <dbReference type="Pfam" id="PF19189"/>
    </source>
</evidence>
<name>A0A120K170_9SACH</name>
<keyword evidence="1" id="KW-0175">Coiled coil</keyword>
<dbReference type="AlphaFoldDB" id="A0A120K170"/>
<evidence type="ECO:0000313" key="4">
    <source>
        <dbReference type="Proteomes" id="UP000243052"/>
    </source>
</evidence>
<dbReference type="Proteomes" id="UP000243052">
    <property type="component" value="Chromosome ii"/>
</dbReference>
<gene>
    <name evidence="3" type="ORF">AW171_hschr2875</name>
</gene>
<proteinExistence type="predicted"/>